<evidence type="ECO:0000256" key="1">
    <source>
        <dbReference type="ARBA" id="ARBA00022574"/>
    </source>
</evidence>
<reference evidence="5" key="1">
    <citation type="submission" date="2022-05" db="EMBL/GenBank/DDBJ databases">
        <title>The Musa troglodytarum L. genome provides insights into the mechanism of non-climacteric behaviour and enrichment of carotenoids.</title>
        <authorList>
            <person name="Wang J."/>
        </authorList>
    </citation>
    <scope>NUCLEOTIDE SEQUENCE</scope>
    <source>
        <tissue evidence="5">Leaf</tissue>
    </source>
</reference>
<evidence type="ECO:0000256" key="4">
    <source>
        <dbReference type="SAM" id="MobiDB-lite"/>
    </source>
</evidence>
<evidence type="ECO:0000313" key="5">
    <source>
        <dbReference type="EMBL" id="URD85390.1"/>
    </source>
</evidence>
<proteinExistence type="predicted"/>
<dbReference type="GO" id="GO:0005634">
    <property type="term" value="C:nucleus"/>
    <property type="evidence" value="ECO:0007669"/>
    <property type="project" value="TreeGrafter"/>
</dbReference>
<dbReference type="AlphaFoldDB" id="A0A9E7EWR0"/>
<sequence length="303" mass="33793">MRSEEESPHPISEISIEGRGTPGEKVDKSEAEKVEALASTFDPEFLSCLLQPLVDHHDPNYVGIRRLLLHRKAVSSPVLDRRQEWRCNGRGYVAYRNFIRRPRNWESMAVASQSSSPGNSGRWAPSPGPQSILYEADSWSSSRDLRCSNQSFGHRASFSSNTSDLDRQIRYVEPAYSFVGMHCIFDNCKASVKGTFKSNYSVALEVKGYLTLVCSLKLAPRVHNIQASFCPLLSLEKGEFVVSGSEDSNVYFYDLTRPKHTCVNKLQGHGCAVIGVTWNHGENLLASSDSDGTVIVWKRAQTS</sequence>
<protein>
    <submittedName>
        <fullName evidence="5">WD domain, G-beta repeat</fullName>
    </submittedName>
</protein>
<feature type="region of interest" description="Disordered" evidence="4">
    <location>
        <begin position="1"/>
        <end position="27"/>
    </location>
</feature>
<dbReference type="PANTHER" id="PTHR22838">
    <property type="entry name" value="WD REPEAT PROTEIN 26-RELATED"/>
    <property type="match status" value="1"/>
</dbReference>
<dbReference type="Gene3D" id="2.130.10.10">
    <property type="entry name" value="YVTN repeat-like/Quinoprotein amine dehydrogenase"/>
    <property type="match status" value="1"/>
</dbReference>
<organism evidence="5 6">
    <name type="scientific">Musa troglodytarum</name>
    <name type="common">fe'i banana</name>
    <dbReference type="NCBI Taxonomy" id="320322"/>
    <lineage>
        <taxon>Eukaryota</taxon>
        <taxon>Viridiplantae</taxon>
        <taxon>Streptophyta</taxon>
        <taxon>Embryophyta</taxon>
        <taxon>Tracheophyta</taxon>
        <taxon>Spermatophyta</taxon>
        <taxon>Magnoliopsida</taxon>
        <taxon>Liliopsida</taxon>
        <taxon>Zingiberales</taxon>
        <taxon>Musaceae</taxon>
        <taxon>Musa</taxon>
    </lineage>
</organism>
<name>A0A9E7EWR0_9LILI</name>
<dbReference type="InterPro" id="IPR015943">
    <property type="entry name" value="WD40/YVTN_repeat-like_dom_sf"/>
</dbReference>
<dbReference type="Proteomes" id="UP001055439">
    <property type="component" value="Chromosome 2"/>
</dbReference>
<dbReference type="PANTHER" id="PTHR22838:SF4">
    <property type="entry name" value="WD REPEAT-CONTAINING PROTEIN 13"/>
    <property type="match status" value="1"/>
</dbReference>
<dbReference type="PROSITE" id="PS50082">
    <property type="entry name" value="WD_REPEATS_2"/>
    <property type="match status" value="1"/>
</dbReference>
<keyword evidence="2" id="KW-0677">Repeat</keyword>
<dbReference type="EMBL" id="CP097504">
    <property type="protein sequence ID" value="URD85390.1"/>
    <property type="molecule type" value="Genomic_DNA"/>
</dbReference>
<evidence type="ECO:0000256" key="3">
    <source>
        <dbReference type="PROSITE-ProRule" id="PRU00221"/>
    </source>
</evidence>
<accession>A0A9E7EWR0</accession>
<dbReference type="SUPFAM" id="SSF50978">
    <property type="entry name" value="WD40 repeat-like"/>
    <property type="match status" value="1"/>
</dbReference>
<keyword evidence="1 3" id="KW-0853">WD repeat</keyword>
<dbReference type="GO" id="GO:1990841">
    <property type="term" value="F:promoter-specific chromatin binding"/>
    <property type="evidence" value="ECO:0007669"/>
    <property type="project" value="TreeGrafter"/>
</dbReference>
<dbReference type="Pfam" id="PF00400">
    <property type="entry name" value="WD40"/>
    <property type="match status" value="1"/>
</dbReference>
<dbReference type="InterPro" id="IPR036322">
    <property type="entry name" value="WD40_repeat_dom_sf"/>
</dbReference>
<gene>
    <name evidence="5" type="ORF">MUK42_28196</name>
</gene>
<keyword evidence="6" id="KW-1185">Reference proteome</keyword>
<dbReference type="InterPro" id="IPR051350">
    <property type="entry name" value="WD_repeat-ST_regulator"/>
</dbReference>
<dbReference type="OrthoDB" id="1932312at2759"/>
<feature type="repeat" description="WD" evidence="3">
    <location>
        <begin position="266"/>
        <end position="303"/>
    </location>
</feature>
<dbReference type="InterPro" id="IPR001680">
    <property type="entry name" value="WD40_rpt"/>
</dbReference>
<evidence type="ECO:0000313" key="6">
    <source>
        <dbReference type="Proteomes" id="UP001055439"/>
    </source>
</evidence>
<evidence type="ECO:0000256" key="2">
    <source>
        <dbReference type="ARBA" id="ARBA00022737"/>
    </source>
</evidence>
<dbReference type="PROSITE" id="PS50294">
    <property type="entry name" value="WD_REPEATS_REGION"/>
    <property type="match status" value="1"/>
</dbReference>
<dbReference type="SMART" id="SM00320">
    <property type="entry name" value="WD40"/>
    <property type="match status" value="2"/>
</dbReference>